<dbReference type="Gene3D" id="3.90.226.10">
    <property type="entry name" value="2-enoyl-CoA Hydratase, Chain A, domain 1"/>
    <property type="match status" value="1"/>
</dbReference>
<comment type="caution">
    <text evidence="4">The sequence shown here is derived from an EMBL/GenBank/DDBJ whole genome shotgun (WGS) entry which is preliminary data.</text>
</comment>
<dbReference type="PANTHER" id="PTHR11941">
    <property type="entry name" value="ENOYL-COA HYDRATASE-RELATED"/>
    <property type="match status" value="1"/>
</dbReference>
<comment type="similarity">
    <text evidence="1">Belongs to the enoyl-CoA hydratase/isomerase family.</text>
</comment>
<dbReference type="CDD" id="cd06558">
    <property type="entry name" value="crotonase-like"/>
    <property type="match status" value="1"/>
</dbReference>
<dbReference type="GO" id="GO:0016829">
    <property type="term" value="F:lyase activity"/>
    <property type="evidence" value="ECO:0007669"/>
    <property type="project" value="UniProtKB-KW"/>
</dbReference>
<dbReference type="Pfam" id="PF00378">
    <property type="entry name" value="ECH_1"/>
    <property type="match status" value="1"/>
</dbReference>
<evidence type="ECO:0000313" key="5">
    <source>
        <dbReference type="Proteomes" id="UP001239215"/>
    </source>
</evidence>
<evidence type="ECO:0000256" key="3">
    <source>
        <dbReference type="ARBA" id="ARBA00023239"/>
    </source>
</evidence>
<dbReference type="InterPro" id="IPR014748">
    <property type="entry name" value="Enoyl-CoA_hydra_C"/>
</dbReference>
<sequence length="291" mass="30932">MTDGPPPAATDPTVGRRGGYGAFVASLDPSGPLALELDGAVAVVRMRRTERRNALVRAMTEPMLEALVRASADPDVRCVLLTGGEDAFCVGDDVASVEAWRHGDAATTPFDALTHDAHYLRMCEELLRMPKPVVAAVGGASAGAGTELLCAADYRVAGRDAVIGNRLLQVGHVGNVVLLSRLVGPGRATNLYLTGRMVPAEEALSIGLVDEVVPAGDVVAAGRRRAAELAALPTRAIALFKDLRERTWGQPAELGLRWQDRCHLVTHDTVRDAAEGMAAFAERRAPRYEGR</sequence>
<organism evidence="4 5">
    <name type="scientific">Nocardioides zeae</name>
    <dbReference type="NCBI Taxonomy" id="1457234"/>
    <lineage>
        <taxon>Bacteria</taxon>
        <taxon>Bacillati</taxon>
        <taxon>Actinomycetota</taxon>
        <taxon>Actinomycetes</taxon>
        <taxon>Propionibacteriales</taxon>
        <taxon>Nocardioidaceae</taxon>
        <taxon>Nocardioides</taxon>
    </lineage>
</organism>
<evidence type="ECO:0000256" key="1">
    <source>
        <dbReference type="ARBA" id="ARBA00005254"/>
    </source>
</evidence>
<dbReference type="GO" id="GO:0006635">
    <property type="term" value="P:fatty acid beta-oxidation"/>
    <property type="evidence" value="ECO:0007669"/>
    <property type="project" value="TreeGrafter"/>
</dbReference>
<dbReference type="Gene3D" id="1.10.12.10">
    <property type="entry name" value="Lyase 2-enoyl-coa Hydratase, Chain A, domain 2"/>
    <property type="match status" value="1"/>
</dbReference>
<dbReference type="SUPFAM" id="SSF52096">
    <property type="entry name" value="ClpP/crotonase"/>
    <property type="match status" value="1"/>
</dbReference>
<evidence type="ECO:0000313" key="4">
    <source>
        <dbReference type="EMBL" id="MDQ1104100.1"/>
    </source>
</evidence>
<dbReference type="Proteomes" id="UP001239215">
    <property type="component" value="Unassembled WGS sequence"/>
</dbReference>
<protein>
    <submittedName>
        <fullName evidence="4">2-(1,2-epoxy-1,2-dihydrophenyl)acetyl-CoA isomerase</fullName>
        <ecNumber evidence="4">5.3.3.18</ecNumber>
    </submittedName>
</protein>
<dbReference type="EC" id="5.3.3.18" evidence="4"/>
<dbReference type="RefSeq" id="WP_307199477.1">
    <property type="nucleotide sequence ID" value="NZ_JAUTAN010000001.1"/>
</dbReference>
<keyword evidence="3" id="KW-0456">Lyase</keyword>
<evidence type="ECO:0000256" key="2">
    <source>
        <dbReference type="ARBA" id="ARBA00023098"/>
    </source>
</evidence>
<dbReference type="InterPro" id="IPR001753">
    <property type="entry name" value="Enoyl-CoA_hydra/iso"/>
</dbReference>
<accession>A0AAJ1U1D0</accession>
<dbReference type="AlphaFoldDB" id="A0AAJ1U1D0"/>
<dbReference type="InterPro" id="IPR029045">
    <property type="entry name" value="ClpP/crotonase-like_dom_sf"/>
</dbReference>
<keyword evidence="2" id="KW-0443">Lipid metabolism</keyword>
<name>A0AAJ1U1D0_9ACTN</name>
<reference evidence="4" key="1">
    <citation type="submission" date="2023-07" db="EMBL/GenBank/DDBJ databases">
        <title>Functional and genomic diversity of the sorghum phyllosphere microbiome.</title>
        <authorList>
            <person name="Shade A."/>
        </authorList>
    </citation>
    <scope>NUCLEOTIDE SEQUENCE</scope>
    <source>
        <strain evidence="4">SORGH_AS_1067</strain>
    </source>
</reference>
<dbReference type="EMBL" id="JAUTAN010000001">
    <property type="protein sequence ID" value="MDQ1104100.1"/>
    <property type="molecule type" value="Genomic_DNA"/>
</dbReference>
<dbReference type="PANTHER" id="PTHR11941:SF169">
    <property type="entry name" value="(7AS)-7A-METHYL-1,5-DIOXO-2,3,5,6,7,7A-HEXAHYDRO-1H-INDENE-CARBOXYL-COA HYDROLASE"/>
    <property type="match status" value="1"/>
</dbReference>
<proteinExistence type="inferred from homology"/>
<gene>
    <name evidence="4" type="ORF">QE405_001384</name>
</gene>
<keyword evidence="4" id="KW-0413">Isomerase</keyword>
<dbReference type="GO" id="GO:0016853">
    <property type="term" value="F:isomerase activity"/>
    <property type="evidence" value="ECO:0007669"/>
    <property type="project" value="UniProtKB-KW"/>
</dbReference>